<dbReference type="InterPro" id="IPR053714">
    <property type="entry name" value="Iso_Racemase_Enz_sf"/>
</dbReference>
<keyword evidence="3" id="KW-1185">Reference proteome</keyword>
<protein>
    <submittedName>
        <fullName evidence="2">Arylmalonate decarboxylase</fullName>
    </submittedName>
</protein>
<feature type="region of interest" description="Disordered" evidence="1">
    <location>
        <begin position="246"/>
        <end position="268"/>
    </location>
</feature>
<reference evidence="2 3" key="1">
    <citation type="journal article" date="2016" name="Arch. Microbiol.">
        <title>Streptomyces zhihengii sp. nov., isolated from rhizospheric soil of Psammosilene tunicoides.</title>
        <authorList>
            <person name="Huang M.J."/>
            <person name="Fei J.J."/>
            <person name="Salam N."/>
            <person name="Kim C.J."/>
            <person name="Hozzein W.N."/>
            <person name="Xiao M."/>
            <person name="Huang H.Q."/>
            <person name="Li W.J."/>
        </authorList>
    </citation>
    <scope>NUCLEOTIDE SEQUENCE [LARGE SCALE GENOMIC DNA]</scope>
    <source>
        <strain evidence="2 3">YIM T102</strain>
    </source>
</reference>
<dbReference type="PANTHER" id="PTHR40267:SF1">
    <property type="entry name" value="BLR3294 PROTEIN"/>
    <property type="match status" value="1"/>
</dbReference>
<sequence>MDLFSLPRLGVVVPPENPTAEPEFNHLLGTGLNVYTARFPTTPGLGLRRMLETYNEVLPDTLGDFGGLRLDATVVACSASHYLLDPAGDRAFCEELSVRVRHPVRSSTQAVLAACEALGVSRLTLVSPYEPWLTDVSRAYWERAGLTVDGVVLVPAGRTPEGAEHYDPYAVGLPSLRERLRAHLGGRRPPVDSALLFTGTGMATLAALHELAREEPARVLLTSNLASAWWARRVTGTRGGQVHPLLRRLDAGDPPGGLTAGRPRGATA</sequence>
<dbReference type="Pfam" id="PF17645">
    <property type="entry name" value="Amdase"/>
    <property type="match status" value="1"/>
</dbReference>
<comment type="caution">
    <text evidence="2">The sequence shown here is derived from an EMBL/GenBank/DDBJ whole genome shotgun (WGS) entry which is preliminary data.</text>
</comment>
<gene>
    <name evidence="2" type="ORF">JE024_33915</name>
</gene>
<evidence type="ECO:0000256" key="1">
    <source>
        <dbReference type="SAM" id="MobiDB-lite"/>
    </source>
</evidence>
<accession>A0ABS2V1N6</accession>
<evidence type="ECO:0000313" key="2">
    <source>
        <dbReference type="EMBL" id="MBM9623594.1"/>
    </source>
</evidence>
<dbReference type="Gene3D" id="3.40.50.12500">
    <property type="match status" value="1"/>
</dbReference>
<dbReference type="Proteomes" id="UP000664109">
    <property type="component" value="Unassembled WGS sequence"/>
</dbReference>
<dbReference type="RefSeq" id="WP_205377704.1">
    <property type="nucleotide sequence ID" value="NZ_JAFEJA010000002.1"/>
</dbReference>
<dbReference type="EMBL" id="JAFEJA010000002">
    <property type="protein sequence ID" value="MBM9623594.1"/>
    <property type="molecule type" value="Genomic_DNA"/>
</dbReference>
<name>A0ABS2V1N6_9ACTN</name>
<dbReference type="PANTHER" id="PTHR40267">
    <property type="entry name" value="BLR3294 PROTEIN"/>
    <property type="match status" value="1"/>
</dbReference>
<proteinExistence type="predicted"/>
<evidence type="ECO:0000313" key="3">
    <source>
        <dbReference type="Proteomes" id="UP000664109"/>
    </source>
</evidence>
<organism evidence="2 3">
    <name type="scientific">Streptomyces zhihengii</name>
    <dbReference type="NCBI Taxonomy" id="1818004"/>
    <lineage>
        <taxon>Bacteria</taxon>
        <taxon>Bacillati</taxon>
        <taxon>Actinomycetota</taxon>
        <taxon>Actinomycetes</taxon>
        <taxon>Kitasatosporales</taxon>
        <taxon>Streptomycetaceae</taxon>
        <taxon>Streptomyces</taxon>
    </lineage>
</organism>
<dbReference type="InterPro" id="IPR026286">
    <property type="entry name" value="MaiA/AMDase"/>
</dbReference>